<dbReference type="Gene3D" id="3.40.50.300">
    <property type="entry name" value="P-loop containing nucleotide triphosphate hydrolases"/>
    <property type="match status" value="1"/>
</dbReference>
<dbReference type="Proteomes" id="UP000579281">
    <property type="component" value="Unassembled WGS sequence"/>
</dbReference>
<evidence type="ECO:0000256" key="7">
    <source>
        <dbReference type="ARBA" id="ARBA00022967"/>
    </source>
</evidence>
<dbReference type="SMART" id="SM00382">
    <property type="entry name" value="AAA"/>
    <property type="match status" value="1"/>
</dbReference>
<dbReference type="GO" id="GO:0042626">
    <property type="term" value="F:ATPase-coupled transmembrane transporter activity"/>
    <property type="evidence" value="ECO:0007669"/>
    <property type="project" value="TreeGrafter"/>
</dbReference>
<gene>
    <name evidence="10" type="ORF">HNQ80_002953</name>
</gene>
<dbReference type="FunFam" id="3.40.50.300:FF:000224">
    <property type="entry name" value="Energy-coupling factor transporter ATP-binding protein EcfA"/>
    <property type="match status" value="1"/>
</dbReference>
<keyword evidence="11" id="KW-1185">Reference proteome</keyword>
<dbReference type="InterPro" id="IPR017871">
    <property type="entry name" value="ABC_transporter-like_CS"/>
</dbReference>
<keyword evidence="5" id="KW-0547">Nucleotide-binding</keyword>
<keyword evidence="6 10" id="KW-0067">ATP-binding</keyword>
<evidence type="ECO:0000256" key="4">
    <source>
        <dbReference type="ARBA" id="ARBA00022475"/>
    </source>
</evidence>
<evidence type="ECO:0000256" key="8">
    <source>
        <dbReference type="ARBA" id="ARBA00023136"/>
    </source>
</evidence>
<name>A0A841KX69_9FIRM</name>
<dbReference type="InterPro" id="IPR027417">
    <property type="entry name" value="P-loop_NTPase"/>
</dbReference>
<proteinExistence type="inferred from homology"/>
<sequence>MDKIIEIKDLIYEYKSDENENVQALKKVSLGVRQGEFLVVIGHNGSGKSTMAKHMNALLLPSGGKVYVNGLDTSDEKNVWSIRQTAGMVFQNPDNQIVATIVEEDIAFGPENLGVPPKEIRIRVDEALQSVGMSEHRRKGPHLLSGGQKQRIAIAGIIAMRPKCIILDEPTAMLDPSGRKEVLETIRRLNKDEGITVVHITHFMDEAVNADRVIVMEEGNMVLEGNPKEVFAQVDILKKLGLDVPQVTELTSKLIGDGIDLPKDILTVDEMVMHLCQL</sequence>
<accession>A0A841KX69</accession>
<evidence type="ECO:0000313" key="11">
    <source>
        <dbReference type="Proteomes" id="UP000579281"/>
    </source>
</evidence>
<dbReference type="PROSITE" id="PS00211">
    <property type="entry name" value="ABC_TRANSPORTER_1"/>
    <property type="match status" value="1"/>
</dbReference>
<evidence type="ECO:0000313" key="10">
    <source>
        <dbReference type="EMBL" id="MBB6216848.1"/>
    </source>
</evidence>
<dbReference type="GO" id="GO:0016887">
    <property type="term" value="F:ATP hydrolysis activity"/>
    <property type="evidence" value="ECO:0007669"/>
    <property type="project" value="InterPro"/>
</dbReference>
<dbReference type="PROSITE" id="PS50893">
    <property type="entry name" value="ABC_TRANSPORTER_2"/>
    <property type="match status" value="1"/>
</dbReference>
<dbReference type="InterPro" id="IPR030947">
    <property type="entry name" value="EcfA_1"/>
</dbReference>
<dbReference type="GO" id="GO:0043190">
    <property type="term" value="C:ATP-binding cassette (ABC) transporter complex"/>
    <property type="evidence" value="ECO:0007669"/>
    <property type="project" value="TreeGrafter"/>
</dbReference>
<keyword evidence="4" id="KW-1003">Cell membrane</keyword>
<comment type="caution">
    <text evidence="10">The sequence shown here is derived from an EMBL/GenBank/DDBJ whole genome shotgun (WGS) entry which is preliminary data.</text>
</comment>
<dbReference type="CDD" id="cd03225">
    <property type="entry name" value="ABC_cobalt_CbiO_domain1"/>
    <property type="match status" value="1"/>
</dbReference>
<dbReference type="RefSeq" id="WP_184311371.1">
    <property type="nucleotide sequence ID" value="NZ_JACHEN010000018.1"/>
</dbReference>
<evidence type="ECO:0000256" key="1">
    <source>
        <dbReference type="ARBA" id="ARBA00004202"/>
    </source>
</evidence>
<comment type="subcellular location">
    <subcellularLocation>
        <location evidence="1">Cell membrane</location>
        <topology evidence="1">Peripheral membrane protein</topology>
    </subcellularLocation>
</comment>
<feature type="domain" description="ABC transporter" evidence="9">
    <location>
        <begin position="5"/>
        <end position="243"/>
    </location>
</feature>
<keyword evidence="8" id="KW-0472">Membrane</keyword>
<dbReference type="InterPro" id="IPR003439">
    <property type="entry name" value="ABC_transporter-like_ATP-bd"/>
</dbReference>
<evidence type="ECO:0000259" key="9">
    <source>
        <dbReference type="PROSITE" id="PS50893"/>
    </source>
</evidence>
<evidence type="ECO:0000256" key="3">
    <source>
        <dbReference type="ARBA" id="ARBA00022448"/>
    </source>
</evidence>
<dbReference type="PANTHER" id="PTHR43553">
    <property type="entry name" value="HEAVY METAL TRANSPORTER"/>
    <property type="match status" value="1"/>
</dbReference>
<evidence type="ECO:0000256" key="2">
    <source>
        <dbReference type="ARBA" id="ARBA00005417"/>
    </source>
</evidence>
<dbReference type="PANTHER" id="PTHR43553:SF24">
    <property type="entry name" value="ENERGY-COUPLING FACTOR TRANSPORTER ATP-BINDING PROTEIN ECFA1"/>
    <property type="match status" value="1"/>
</dbReference>
<dbReference type="InterPro" id="IPR050095">
    <property type="entry name" value="ECF_ABC_transporter_ATP-bd"/>
</dbReference>
<dbReference type="InterPro" id="IPR015856">
    <property type="entry name" value="ABC_transpr_CbiO/EcfA_su"/>
</dbReference>
<evidence type="ECO:0000256" key="5">
    <source>
        <dbReference type="ARBA" id="ARBA00022741"/>
    </source>
</evidence>
<reference evidence="10 11" key="1">
    <citation type="submission" date="2020-08" db="EMBL/GenBank/DDBJ databases">
        <title>Genomic Encyclopedia of Type Strains, Phase IV (KMG-IV): sequencing the most valuable type-strain genomes for metagenomic binning, comparative biology and taxonomic classification.</title>
        <authorList>
            <person name="Goeker M."/>
        </authorList>
    </citation>
    <scope>NUCLEOTIDE SEQUENCE [LARGE SCALE GENOMIC DNA]</scope>
    <source>
        <strain evidence="10 11">DSM 103526</strain>
    </source>
</reference>
<keyword evidence="3" id="KW-0813">Transport</keyword>
<dbReference type="SUPFAM" id="SSF52540">
    <property type="entry name" value="P-loop containing nucleoside triphosphate hydrolases"/>
    <property type="match status" value="1"/>
</dbReference>
<organism evidence="10 11">
    <name type="scientific">Anaerosolibacter carboniphilus</name>
    <dbReference type="NCBI Taxonomy" id="1417629"/>
    <lineage>
        <taxon>Bacteria</taxon>
        <taxon>Bacillati</taxon>
        <taxon>Bacillota</taxon>
        <taxon>Clostridia</taxon>
        <taxon>Peptostreptococcales</taxon>
        <taxon>Thermotaleaceae</taxon>
        <taxon>Anaerosolibacter</taxon>
    </lineage>
</organism>
<comment type="similarity">
    <text evidence="2">Belongs to the ABC transporter superfamily.</text>
</comment>
<dbReference type="Pfam" id="PF00005">
    <property type="entry name" value="ABC_tran"/>
    <property type="match status" value="1"/>
</dbReference>
<dbReference type="AlphaFoldDB" id="A0A841KX69"/>
<protein>
    <submittedName>
        <fullName evidence="10">Energy-coupling factor transport system ATP-binding protein</fullName>
        <ecNumber evidence="10">3.6.3.-</ecNumber>
    </submittedName>
</protein>
<dbReference type="EC" id="3.6.3.-" evidence="10"/>
<dbReference type="EMBL" id="JACHEN010000018">
    <property type="protein sequence ID" value="MBB6216848.1"/>
    <property type="molecule type" value="Genomic_DNA"/>
</dbReference>
<evidence type="ECO:0000256" key="6">
    <source>
        <dbReference type="ARBA" id="ARBA00022840"/>
    </source>
</evidence>
<keyword evidence="10" id="KW-0378">Hydrolase</keyword>
<dbReference type="GO" id="GO:0005524">
    <property type="term" value="F:ATP binding"/>
    <property type="evidence" value="ECO:0007669"/>
    <property type="project" value="UniProtKB-KW"/>
</dbReference>
<dbReference type="NCBIfam" id="NF010167">
    <property type="entry name" value="PRK13648.1"/>
    <property type="match status" value="1"/>
</dbReference>
<dbReference type="NCBIfam" id="TIGR04520">
    <property type="entry name" value="ECF_ATPase_1"/>
    <property type="match status" value="1"/>
</dbReference>
<keyword evidence="7" id="KW-1278">Translocase</keyword>
<dbReference type="InterPro" id="IPR003593">
    <property type="entry name" value="AAA+_ATPase"/>
</dbReference>